<dbReference type="EMBL" id="GIBP01012378">
    <property type="protein sequence ID" value="NDV41347.1"/>
    <property type="molecule type" value="Transcribed_RNA"/>
</dbReference>
<proteinExistence type="predicted"/>
<organism evidence="1">
    <name type="scientific">Arcella intermedia</name>
    <dbReference type="NCBI Taxonomy" id="1963864"/>
    <lineage>
        <taxon>Eukaryota</taxon>
        <taxon>Amoebozoa</taxon>
        <taxon>Tubulinea</taxon>
        <taxon>Elardia</taxon>
        <taxon>Arcellinida</taxon>
        <taxon>Sphaerothecina</taxon>
        <taxon>Arcellidae</taxon>
        <taxon>Arcella</taxon>
    </lineage>
</organism>
<sequence length="17" mass="2026">MSLRLGHLKIWLPYGKN</sequence>
<evidence type="ECO:0000313" key="1">
    <source>
        <dbReference type="EMBL" id="NDV41347.1"/>
    </source>
</evidence>
<accession>A0A6B2LWQ5</accession>
<reference evidence="1" key="1">
    <citation type="journal article" date="2020" name="J. Eukaryot. Microbiol.">
        <title>De novo Sequencing, Assembly and Annotation of the Transcriptome for the Free-Living Testate Amoeba Arcella intermedia.</title>
        <authorList>
            <person name="Ribeiro G.M."/>
            <person name="Porfirio-Sousa A.L."/>
            <person name="Maurer-Alcala X.X."/>
            <person name="Katz L.A."/>
            <person name="Lahr D.J.G."/>
        </authorList>
    </citation>
    <scope>NUCLEOTIDE SEQUENCE</scope>
</reference>
<protein>
    <submittedName>
        <fullName evidence="1">Uncharacterized protein</fullName>
    </submittedName>
</protein>
<dbReference type="AlphaFoldDB" id="A0A6B2LWQ5"/>
<name>A0A6B2LWQ5_9EUKA</name>